<reference evidence="2" key="1">
    <citation type="submission" date="2020-09" db="EMBL/GenBank/DDBJ databases">
        <title>A novel bacterium of genus Neiella, isolated from South China Sea.</title>
        <authorList>
            <person name="Huang H."/>
            <person name="Mo K."/>
            <person name="Hu Y."/>
        </authorList>
    </citation>
    <scope>NUCLEOTIDE SEQUENCE</scope>
    <source>
        <strain evidence="2">HB171785</strain>
    </source>
</reference>
<gene>
    <name evidence="2" type="ORF">IC617_05385</name>
</gene>
<dbReference type="InterPro" id="IPR025503">
    <property type="entry name" value="DUF4391"/>
</dbReference>
<dbReference type="RefSeq" id="WP_191143954.1">
    <property type="nucleotide sequence ID" value="NZ_JACXAF010000005.1"/>
</dbReference>
<evidence type="ECO:0000313" key="3">
    <source>
        <dbReference type="Proteomes" id="UP000638014"/>
    </source>
</evidence>
<evidence type="ECO:0000256" key="1">
    <source>
        <dbReference type="SAM" id="Coils"/>
    </source>
</evidence>
<sequence length="262" mass="29361">MEQTSMANAGLAEQFLESFALPKSTLLGVKVPKKTLTDNVSLVATDKGIVRDVLKSVEWSHTLKPETANIPVFVDGTHEYQEIAVLTVTVKSRSKTKQLCRLLHLHIPYPLLLIVKDEKGFALSLADKRVNQSDSSKLTIEHQYDIGWLEAPVSSIQQAFLEDITFSGLSKISLYDFYLDLIGKFNRLEAATFTGQYSNKANDAQATAEQTNLIVELKALEADLSSLRNKIKKEVQMNNKVKLNLNAREIKNKIKKITEQLD</sequence>
<evidence type="ECO:0000313" key="2">
    <source>
        <dbReference type="EMBL" id="MBD1388854.1"/>
    </source>
</evidence>
<keyword evidence="3" id="KW-1185">Reference proteome</keyword>
<organism evidence="2 3">
    <name type="scientific">Neiella litorisoli</name>
    <dbReference type="NCBI Taxonomy" id="2771431"/>
    <lineage>
        <taxon>Bacteria</taxon>
        <taxon>Pseudomonadati</taxon>
        <taxon>Pseudomonadota</taxon>
        <taxon>Gammaproteobacteria</taxon>
        <taxon>Alteromonadales</taxon>
        <taxon>Echinimonadaceae</taxon>
        <taxon>Neiella</taxon>
    </lineage>
</organism>
<dbReference type="Pfam" id="PF14335">
    <property type="entry name" value="DUF4391"/>
    <property type="match status" value="1"/>
</dbReference>
<dbReference type="EMBL" id="JACXAF010000005">
    <property type="protein sequence ID" value="MBD1388854.1"/>
    <property type="molecule type" value="Genomic_DNA"/>
</dbReference>
<feature type="coiled-coil region" evidence="1">
    <location>
        <begin position="210"/>
        <end position="260"/>
    </location>
</feature>
<dbReference type="AlphaFoldDB" id="A0A8J6QFL4"/>
<proteinExistence type="predicted"/>
<dbReference type="Proteomes" id="UP000638014">
    <property type="component" value="Unassembled WGS sequence"/>
</dbReference>
<comment type="caution">
    <text evidence="2">The sequence shown here is derived from an EMBL/GenBank/DDBJ whole genome shotgun (WGS) entry which is preliminary data.</text>
</comment>
<name>A0A8J6QFL4_9GAMM</name>
<protein>
    <submittedName>
        <fullName evidence="2">DUF4391 domain-containing protein</fullName>
    </submittedName>
</protein>
<keyword evidence="1" id="KW-0175">Coiled coil</keyword>
<accession>A0A8J6QFL4</accession>